<evidence type="ECO:0000313" key="2">
    <source>
        <dbReference type="EMBL" id="MBW33143.1"/>
    </source>
</evidence>
<dbReference type="EMBL" id="GGFM01012392">
    <property type="protein sequence ID" value="MBW33143.1"/>
    <property type="molecule type" value="Transcribed_RNA"/>
</dbReference>
<protein>
    <submittedName>
        <fullName evidence="2">Putative secreted peptide</fullName>
    </submittedName>
</protein>
<feature type="signal peptide" evidence="1">
    <location>
        <begin position="1"/>
        <end position="19"/>
    </location>
</feature>
<sequence>MVGGLRLLYAAFAADTVLCHGAAPVARYRRVGGDTGKLSQEFRHLPAPQYGVLEAATPGKAATHCQRR</sequence>
<accession>A0A2M3ZX68</accession>
<keyword evidence="1" id="KW-0732">Signal</keyword>
<name>A0A2M3ZX68_9DIPT</name>
<reference evidence="2" key="1">
    <citation type="submission" date="2018-01" db="EMBL/GenBank/DDBJ databases">
        <title>An insight into the sialome of Amazonian anophelines.</title>
        <authorList>
            <person name="Ribeiro J.M."/>
            <person name="Scarpassa V."/>
            <person name="Calvo E."/>
        </authorList>
    </citation>
    <scope>NUCLEOTIDE SEQUENCE</scope>
    <source>
        <tissue evidence="2">Salivary glands</tissue>
    </source>
</reference>
<evidence type="ECO:0000256" key="1">
    <source>
        <dbReference type="SAM" id="SignalP"/>
    </source>
</evidence>
<feature type="chain" id="PRO_5014701578" evidence="1">
    <location>
        <begin position="20"/>
        <end position="68"/>
    </location>
</feature>
<dbReference type="AlphaFoldDB" id="A0A2M3ZX68"/>
<organism evidence="2">
    <name type="scientific">Anopheles braziliensis</name>
    <dbReference type="NCBI Taxonomy" id="58242"/>
    <lineage>
        <taxon>Eukaryota</taxon>
        <taxon>Metazoa</taxon>
        <taxon>Ecdysozoa</taxon>
        <taxon>Arthropoda</taxon>
        <taxon>Hexapoda</taxon>
        <taxon>Insecta</taxon>
        <taxon>Pterygota</taxon>
        <taxon>Neoptera</taxon>
        <taxon>Endopterygota</taxon>
        <taxon>Diptera</taxon>
        <taxon>Nematocera</taxon>
        <taxon>Culicoidea</taxon>
        <taxon>Culicidae</taxon>
        <taxon>Anophelinae</taxon>
        <taxon>Anopheles</taxon>
    </lineage>
</organism>
<proteinExistence type="predicted"/>